<comment type="caution">
    <text evidence="1">The sequence shown here is derived from an EMBL/GenBank/DDBJ whole genome shotgun (WGS) entry which is preliminary data.</text>
</comment>
<dbReference type="AlphaFoldDB" id="A0A7W8E991"/>
<gene>
    <name evidence="1" type="ORF">HDF15_001706</name>
</gene>
<accession>A0A7W8E991</accession>
<name>A0A7W8E991_9BACT</name>
<dbReference type="Proteomes" id="UP000584867">
    <property type="component" value="Unassembled WGS sequence"/>
</dbReference>
<dbReference type="EMBL" id="JACHIO010000006">
    <property type="protein sequence ID" value="MBB5063364.1"/>
    <property type="molecule type" value="Genomic_DNA"/>
</dbReference>
<evidence type="ECO:0000313" key="1">
    <source>
        <dbReference type="EMBL" id="MBB5063364.1"/>
    </source>
</evidence>
<proteinExistence type="predicted"/>
<protein>
    <submittedName>
        <fullName evidence="1">Uncharacterized protein</fullName>
    </submittedName>
</protein>
<organism evidence="1 2">
    <name type="scientific">Granulicella mallensis</name>
    <dbReference type="NCBI Taxonomy" id="940614"/>
    <lineage>
        <taxon>Bacteria</taxon>
        <taxon>Pseudomonadati</taxon>
        <taxon>Acidobacteriota</taxon>
        <taxon>Terriglobia</taxon>
        <taxon>Terriglobales</taxon>
        <taxon>Acidobacteriaceae</taxon>
        <taxon>Granulicella</taxon>
    </lineage>
</organism>
<dbReference type="RefSeq" id="WP_184254489.1">
    <property type="nucleotide sequence ID" value="NZ_JACHIO010000006.1"/>
</dbReference>
<sequence>MIPEQACALPHARVLLTPAMVSLCLKKAGFNLPTEAISKDRVVEWIDIVPSAAEAALDVVSTAGLKPRPFKTKRRQA</sequence>
<evidence type="ECO:0000313" key="2">
    <source>
        <dbReference type="Proteomes" id="UP000584867"/>
    </source>
</evidence>
<reference evidence="1 2" key="1">
    <citation type="submission" date="2020-08" db="EMBL/GenBank/DDBJ databases">
        <title>Genomic Encyclopedia of Type Strains, Phase IV (KMG-V): Genome sequencing to study the core and pangenomes of soil and plant-associated prokaryotes.</title>
        <authorList>
            <person name="Whitman W."/>
        </authorList>
    </citation>
    <scope>NUCLEOTIDE SEQUENCE [LARGE SCALE GENOMIC DNA]</scope>
    <source>
        <strain evidence="1 2">X5P3</strain>
    </source>
</reference>